<dbReference type="Gene3D" id="1.25.40.180">
    <property type="match status" value="1"/>
</dbReference>
<protein>
    <recommendedName>
        <fullName evidence="4">MI domain-containing protein</fullName>
    </recommendedName>
</protein>
<evidence type="ECO:0000259" key="4">
    <source>
        <dbReference type="PROSITE" id="PS51366"/>
    </source>
</evidence>
<dbReference type="GeneID" id="20247105"/>
<dbReference type="PANTHER" id="PTHR18034">
    <property type="entry name" value="CELL CYCLE CONTROL PROTEIN CWF22-RELATED"/>
    <property type="match status" value="1"/>
</dbReference>
<dbReference type="Pfam" id="PF02847">
    <property type="entry name" value="MA3"/>
    <property type="match status" value="1"/>
</dbReference>
<dbReference type="RefSeq" id="XP_009066825.1">
    <property type="nucleotide sequence ID" value="XM_009068577.1"/>
</dbReference>
<dbReference type="PROSITE" id="PS51366">
    <property type="entry name" value="MI"/>
    <property type="match status" value="1"/>
</dbReference>
<dbReference type="OrthoDB" id="10260961at2759"/>
<sequence>MAASIETTLTPERLIQELILLLTVLHCRVGMEIGAYFLQTVITKLDEELCKSNYGSGKTVENILMIVTTLYNYQVIHSSLIFDIVHKLMENFTERDIELLLFIIKNVGFNLRKDNPVQLKEIIQQMQSKATETEKTGKVEKSRIQFMLDIILAIKNNNMRKIPNYDPTRIEHLKQVLNNIVKGNGPSSNQICITYQDLLQADNNGKWWLVGSAWSGRDTDHNHSGIADSSSKMLSEANATLLKLAQKLRMNTDTRKCIFLILMTSEDFVDAFEKLLKLGLKNQQEREIVHVIMSCCLQEKDYNAYYSYIVQKFCQFDRRFQMTLQYYIWDKFKEMGNLSLRHSNNLIQVINHQLGHQAITLSILKVVEFGTLDKPMVNFLKQLLEQLLLTNSQDVIQSIFHKVAANDKLKHLQEGLKLFLVHFLKKKKIKSEAGEELLLKIDLAEKALSEGQRNLLL</sequence>
<keyword evidence="3" id="KW-0539">Nucleus</keyword>
<evidence type="ECO:0000256" key="2">
    <source>
        <dbReference type="ARBA" id="ARBA00006856"/>
    </source>
</evidence>
<dbReference type="PANTHER" id="PTHR18034:SF4">
    <property type="entry name" value="NUCLEOLAR MIF4G DOMAIN-CONTAINING PROTEIN 1"/>
    <property type="match status" value="1"/>
</dbReference>
<dbReference type="CTD" id="20247105"/>
<dbReference type="SUPFAM" id="SSF48371">
    <property type="entry name" value="ARM repeat"/>
    <property type="match status" value="1"/>
</dbReference>
<feature type="domain" description="MI" evidence="4">
    <location>
        <begin position="253"/>
        <end position="369"/>
    </location>
</feature>
<dbReference type="AlphaFoldDB" id="V3ZEH6"/>
<proteinExistence type="inferred from homology"/>
<name>V3ZEH6_LOTGI</name>
<reference evidence="5 6" key="1">
    <citation type="journal article" date="2013" name="Nature">
        <title>Insights into bilaterian evolution from three spiralian genomes.</title>
        <authorList>
            <person name="Simakov O."/>
            <person name="Marletaz F."/>
            <person name="Cho S.J."/>
            <person name="Edsinger-Gonzales E."/>
            <person name="Havlak P."/>
            <person name="Hellsten U."/>
            <person name="Kuo D.H."/>
            <person name="Larsson T."/>
            <person name="Lv J."/>
            <person name="Arendt D."/>
            <person name="Savage R."/>
            <person name="Osoegawa K."/>
            <person name="de Jong P."/>
            <person name="Grimwood J."/>
            <person name="Chapman J.A."/>
            <person name="Shapiro H."/>
            <person name="Aerts A."/>
            <person name="Otillar R.P."/>
            <person name="Terry A.Y."/>
            <person name="Boore J.L."/>
            <person name="Grigoriev I.V."/>
            <person name="Lindberg D.R."/>
            <person name="Seaver E.C."/>
            <person name="Weisblat D.A."/>
            <person name="Putnam N.H."/>
            <person name="Rokhsar D.S."/>
        </authorList>
    </citation>
    <scope>NUCLEOTIDE SEQUENCE [LARGE SCALE GENOMIC DNA]</scope>
</reference>
<dbReference type="InterPro" id="IPR003891">
    <property type="entry name" value="Initiation_fac_eIF4g_MI"/>
</dbReference>
<comment type="similarity">
    <text evidence="2">Belongs to the CWC22 family.</text>
</comment>
<evidence type="ECO:0000313" key="5">
    <source>
        <dbReference type="EMBL" id="ESO82472.1"/>
    </source>
</evidence>
<accession>V3ZEH6</accession>
<dbReference type="KEGG" id="lgi:LOTGIDRAFT_223242"/>
<dbReference type="InterPro" id="IPR050781">
    <property type="entry name" value="CWC22_splicing_factor"/>
</dbReference>
<organism evidence="5 6">
    <name type="scientific">Lottia gigantea</name>
    <name type="common">Giant owl limpet</name>
    <dbReference type="NCBI Taxonomy" id="225164"/>
    <lineage>
        <taxon>Eukaryota</taxon>
        <taxon>Metazoa</taxon>
        <taxon>Spiralia</taxon>
        <taxon>Lophotrochozoa</taxon>
        <taxon>Mollusca</taxon>
        <taxon>Gastropoda</taxon>
        <taxon>Patellogastropoda</taxon>
        <taxon>Lottioidea</taxon>
        <taxon>Lottiidae</taxon>
        <taxon>Lottia</taxon>
    </lineage>
</organism>
<comment type="subcellular location">
    <subcellularLocation>
        <location evidence="1">Nucleus</location>
        <location evidence="1">Nucleolus</location>
    </subcellularLocation>
</comment>
<dbReference type="Pfam" id="PF02854">
    <property type="entry name" value="MIF4G"/>
    <property type="match status" value="1"/>
</dbReference>
<dbReference type="GO" id="GO:0005730">
    <property type="term" value="C:nucleolus"/>
    <property type="evidence" value="ECO:0007669"/>
    <property type="project" value="UniProtKB-SubCell"/>
</dbReference>
<evidence type="ECO:0000256" key="1">
    <source>
        <dbReference type="ARBA" id="ARBA00004604"/>
    </source>
</evidence>
<dbReference type="SMART" id="SM00544">
    <property type="entry name" value="MA3"/>
    <property type="match status" value="1"/>
</dbReference>
<dbReference type="EMBL" id="KB203888">
    <property type="protein sequence ID" value="ESO82472.1"/>
    <property type="molecule type" value="Genomic_DNA"/>
</dbReference>
<evidence type="ECO:0000256" key="3">
    <source>
        <dbReference type="ARBA" id="ARBA00023242"/>
    </source>
</evidence>
<dbReference type="GO" id="GO:0003723">
    <property type="term" value="F:RNA binding"/>
    <property type="evidence" value="ECO:0007669"/>
    <property type="project" value="InterPro"/>
</dbReference>
<dbReference type="GO" id="GO:0042274">
    <property type="term" value="P:ribosomal small subunit biogenesis"/>
    <property type="evidence" value="ECO:0007669"/>
    <property type="project" value="TreeGrafter"/>
</dbReference>
<dbReference type="Proteomes" id="UP000030746">
    <property type="component" value="Unassembled WGS sequence"/>
</dbReference>
<dbReference type="InterPro" id="IPR016024">
    <property type="entry name" value="ARM-type_fold"/>
</dbReference>
<dbReference type="InterPro" id="IPR003890">
    <property type="entry name" value="MIF4G-like_typ-3"/>
</dbReference>
<keyword evidence="6" id="KW-1185">Reference proteome</keyword>
<gene>
    <name evidence="5" type="ORF">LOTGIDRAFT_223242</name>
</gene>
<dbReference type="OMA" id="LYKSPDC"/>
<evidence type="ECO:0000313" key="6">
    <source>
        <dbReference type="Proteomes" id="UP000030746"/>
    </source>
</evidence>
<dbReference type="HOGENOM" id="CLU_006786_4_1_1"/>
<dbReference type="STRING" id="225164.V3ZEH6"/>